<evidence type="ECO:0000256" key="2">
    <source>
        <dbReference type="ARBA" id="ARBA00009773"/>
    </source>
</evidence>
<comment type="caution">
    <text evidence="9">The sequence shown here is derived from an EMBL/GenBank/DDBJ whole genome shotgun (WGS) entry which is preliminary data.</text>
</comment>
<reference evidence="9 10" key="1">
    <citation type="submission" date="2021-01" db="EMBL/GenBank/DDBJ databases">
        <title>Genomic Encyclopedia of Type Strains, Phase IV (KMG-IV): sequencing the most valuable type-strain genomes for metagenomic binning, comparative biology and taxonomic classification.</title>
        <authorList>
            <person name="Goeker M."/>
        </authorList>
    </citation>
    <scope>NUCLEOTIDE SEQUENCE [LARGE SCALE GENOMIC DNA]</scope>
    <source>
        <strain evidence="9 10">DSM 100968</strain>
    </source>
</reference>
<dbReference type="Proteomes" id="UP000823201">
    <property type="component" value="Unassembled WGS sequence"/>
</dbReference>
<feature type="transmembrane region" description="Helical" evidence="8">
    <location>
        <begin position="29"/>
        <end position="54"/>
    </location>
</feature>
<keyword evidence="3" id="KW-0813">Transport</keyword>
<evidence type="ECO:0000256" key="6">
    <source>
        <dbReference type="ARBA" id="ARBA00022989"/>
    </source>
</evidence>
<keyword evidence="7 8" id="KW-0472">Membrane</keyword>
<sequence length="359" mass="40443">MPQSKYFKFSIWILLILIILLVASKLTFILAPIGVVLTSLAAPLIIAVLFYYLLRPLVRGLCRLRIPKVVAIVIIYLIVLSLLAALIFWLGPQLYNQVLSLINSMPHLIKQLGQQLNDFQNSKLFVRMHLNDISYTDFTNRFSKNFTQMTTSIGNNILSIIQSITGTVLIAVTVPFILFYLLKDGEKMARGMIKFIPEEHREKGMEILRDMDQALSGYIQGQMIVLLFDFVFIFIWYTVIHLNYSLVLALVILFTNVIPFIGSFIATIPAVIVAFIQDPVLAIYVIVGVIVVQQIEGNVISPLVMGRKLDLHPLTIICILLVAGNLAGIIGMLLAIPVYAVCKVIVTRIYQLFQLRRHG</sequence>
<keyword evidence="4" id="KW-1003">Cell membrane</keyword>
<accession>A0ABS2Q7V2</accession>
<proteinExistence type="inferred from homology"/>
<dbReference type="RefSeq" id="WP_205006187.1">
    <property type="nucleotide sequence ID" value="NZ_CBCRXA010000009.1"/>
</dbReference>
<comment type="subcellular location">
    <subcellularLocation>
        <location evidence="1">Cell membrane</location>
        <topology evidence="1">Multi-pass membrane protein</topology>
    </subcellularLocation>
</comment>
<evidence type="ECO:0000256" key="5">
    <source>
        <dbReference type="ARBA" id="ARBA00022692"/>
    </source>
</evidence>
<feature type="transmembrane region" description="Helical" evidence="8">
    <location>
        <begin position="7"/>
        <end position="23"/>
    </location>
</feature>
<evidence type="ECO:0000256" key="7">
    <source>
        <dbReference type="ARBA" id="ARBA00023136"/>
    </source>
</evidence>
<evidence type="ECO:0000256" key="3">
    <source>
        <dbReference type="ARBA" id="ARBA00022448"/>
    </source>
</evidence>
<dbReference type="PANTHER" id="PTHR21716">
    <property type="entry name" value="TRANSMEMBRANE PROTEIN"/>
    <property type="match status" value="1"/>
</dbReference>
<gene>
    <name evidence="9" type="ORF">JOC27_001324</name>
</gene>
<evidence type="ECO:0000313" key="9">
    <source>
        <dbReference type="EMBL" id="MBM7657874.1"/>
    </source>
</evidence>
<evidence type="ECO:0000313" key="10">
    <source>
        <dbReference type="Proteomes" id="UP000823201"/>
    </source>
</evidence>
<keyword evidence="5 8" id="KW-0812">Transmembrane</keyword>
<dbReference type="EMBL" id="JAFBEV010000009">
    <property type="protein sequence ID" value="MBM7657874.1"/>
    <property type="molecule type" value="Genomic_DNA"/>
</dbReference>
<feature type="transmembrane region" description="Helical" evidence="8">
    <location>
        <begin position="157"/>
        <end position="182"/>
    </location>
</feature>
<dbReference type="InterPro" id="IPR002549">
    <property type="entry name" value="AI-2E-like"/>
</dbReference>
<comment type="similarity">
    <text evidence="2">Belongs to the autoinducer-2 exporter (AI-2E) (TC 2.A.86) family.</text>
</comment>
<feature type="transmembrane region" description="Helical" evidence="8">
    <location>
        <begin position="313"/>
        <end position="346"/>
    </location>
</feature>
<evidence type="ECO:0000256" key="1">
    <source>
        <dbReference type="ARBA" id="ARBA00004651"/>
    </source>
</evidence>
<evidence type="ECO:0000256" key="8">
    <source>
        <dbReference type="SAM" id="Phobius"/>
    </source>
</evidence>
<evidence type="ECO:0000256" key="4">
    <source>
        <dbReference type="ARBA" id="ARBA00022475"/>
    </source>
</evidence>
<name>A0ABS2Q7V2_9BACL</name>
<organism evidence="9 10">
    <name type="scientific">Sporolactobacillus spathodeae</name>
    <dbReference type="NCBI Taxonomy" id="1465502"/>
    <lineage>
        <taxon>Bacteria</taxon>
        <taxon>Bacillati</taxon>
        <taxon>Bacillota</taxon>
        <taxon>Bacilli</taxon>
        <taxon>Bacillales</taxon>
        <taxon>Sporolactobacillaceae</taxon>
        <taxon>Sporolactobacillus</taxon>
    </lineage>
</organism>
<feature type="transmembrane region" description="Helical" evidence="8">
    <location>
        <begin position="246"/>
        <end position="274"/>
    </location>
</feature>
<dbReference type="Pfam" id="PF01594">
    <property type="entry name" value="AI-2E_transport"/>
    <property type="match status" value="1"/>
</dbReference>
<keyword evidence="10" id="KW-1185">Reference proteome</keyword>
<feature type="transmembrane region" description="Helical" evidence="8">
    <location>
        <begin position="218"/>
        <end position="240"/>
    </location>
</feature>
<feature type="transmembrane region" description="Helical" evidence="8">
    <location>
        <begin position="281"/>
        <end position="301"/>
    </location>
</feature>
<dbReference type="PANTHER" id="PTHR21716:SF53">
    <property type="entry name" value="PERMEASE PERM-RELATED"/>
    <property type="match status" value="1"/>
</dbReference>
<feature type="transmembrane region" description="Helical" evidence="8">
    <location>
        <begin position="66"/>
        <end position="90"/>
    </location>
</feature>
<keyword evidence="6 8" id="KW-1133">Transmembrane helix</keyword>
<protein>
    <submittedName>
        <fullName evidence="9">PurR-regulated permease PerM</fullName>
    </submittedName>
</protein>